<dbReference type="AlphaFoldDB" id="Q82MM5"/>
<dbReference type="PANTHER" id="PTHR34846">
    <property type="entry name" value="4-CARBOXYMUCONOLACTONE DECARBOXYLASE FAMILY PROTEIN (AFU_ORTHOLOGUE AFUA_6G11590)"/>
    <property type="match status" value="1"/>
</dbReference>
<dbReference type="InterPro" id="IPR029032">
    <property type="entry name" value="AhpD-like"/>
</dbReference>
<dbReference type="GO" id="GO:0051920">
    <property type="term" value="F:peroxiredoxin activity"/>
    <property type="evidence" value="ECO:0007669"/>
    <property type="project" value="InterPro"/>
</dbReference>
<feature type="region of interest" description="Disordered" evidence="1">
    <location>
        <begin position="238"/>
        <end position="260"/>
    </location>
</feature>
<dbReference type="Pfam" id="PF02627">
    <property type="entry name" value="CMD"/>
    <property type="match status" value="1"/>
</dbReference>
<proteinExistence type="predicted"/>
<gene>
    <name evidence="3" type="ORF">SAVERM_1635</name>
</gene>
<feature type="region of interest" description="Disordered" evidence="1">
    <location>
        <begin position="25"/>
        <end position="53"/>
    </location>
</feature>
<accession>Q82MM5</accession>
<reference evidence="3 4" key="1">
    <citation type="journal article" date="2001" name="Proc. Natl. Acad. Sci. U.S.A.">
        <title>Genome sequence of an industrial microorganism Streptomyces avermitilis: deducing the ability of producing secondary metabolites.</title>
        <authorList>
            <person name="Omura S."/>
            <person name="Ikeda H."/>
            <person name="Ishikawa J."/>
            <person name="Hanamoto A."/>
            <person name="Takahashi C."/>
            <person name="Shinose M."/>
            <person name="Takahashi Y."/>
            <person name="Horikawa H."/>
            <person name="Nakazawa H."/>
            <person name="Osonoe T."/>
            <person name="Kikuchi H."/>
            <person name="Shiba T."/>
            <person name="Sakaki Y."/>
            <person name="Hattori M."/>
        </authorList>
    </citation>
    <scope>NUCLEOTIDE SEQUENCE [LARGE SCALE GENOMIC DNA]</scope>
    <source>
        <strain evidence="4">ATCC 31267 / DSM 46492 / JCM 5070 / NBRC 14893 / NCIMB 12804 / NRRL 8165 / MA-4680</strain>
    </source>
</reference>
<dbReference type="eggNOG" id="COG2128">
    <property type="taxonomic scope" value="Bacteria"/>
</dbReference>
<dbReference type="Proteomes" id="UP000000428">
    <property type="component" value="Chromosome"/>
</dbReference>
<evidence type="ECO:0000313" key="3">
    <source>
        <dbReference type="EMBL" id="BAC69346.1"/>
    </source>
</evidence>
<feature type="domain" description="Carboxymuconolactone decarboxylase-like" evidence="2">
    <location>
        <begin position="103"/>
        <end position="186"/>
    </location>
</feature>
<organism evidence="3 4">
    <name type="scientific">Streptomyces avermitilis (strain ATCC 31267 / DSM 46492 / JCM 5070 / NBRC 14893 / NCIMB 12804 / NRRL 8165 / MA-4680)</name>
    <dbReference type="NCBI Taxonomy" id="227882"/>
    <lineage>
        <taxon>Bacteria</taxon>
        <taxon>Bacillati</taxon>
        <taxon>Actinomycetota</taxon>
        <taxon>Actinomycetes</taxon>
        <taxon>Kitasatosporales</taxon>
        <taxon>Streptomycetaceae</taxon>
        <taxon>Streptomyces</taxon>
    </lineage>
</organism>
<evidence type="ECO:0000256" key="1">
    <source>
        <dbReference type="SAM" id="MobiDB-lite"/>
    </source>
</evidence>
<name>Q82MM5_STRAW</name>
<dbReference type="KEGG" id="sma:SAVERM_1635"/>
<dbReference type="Gene3D" id="1.20.1290.10">
    <property type="entry name" value="AhpD-like"/>
    <property type="match status" value="1"/>
</dbReference>
<reference evidence="3 4" key="3">
    <citation type="journal article" date="2014" name="J. Ind. Microbiol. Biotechnol.">
        <title>Genome mining of the Streptomyces avermitilis genome and development of genome-minimized hosts for heterologous expression of biosynthetic gene clusters.</title>
        <authorList>
            <person name="Ikeda H."/>
            <person name="Shin-ya K."/>
            <person name="Omura S."/>
        </authorList>
    </citation>
    <scope>NUCLEOTIDE SEQUENCE [LARGE SCALE GENOMIC DNA]</scope>
    <source>
        <strain evidence="4">ATCC 31267 / DSM 46492 / JCM 5070 / NBRC 14893 / NCIMB 12804 / NRRL 8165 / MA-4680</strain>
    </source>
</reference>
<dbReference type="InterPro" id="IPR003779">
    <property type="entry name" value="CMD-like"/>
</dbReference>
<dbReference type="HOGENOM" id="CLU_082760_7_1_11"/>
<sequence length="260" mass="29027">MWSRSGLPLWSAPLTAPGRACHSAMSRHTARRSGLDVTSATPRPSYQRGHPLRSAPDDVLEVAPVARVSLTPRRTFFFRIVEWYSKRTYGKVLDPGKALAHHPRVLWADLRFEQSVAKWNRLDPDLKALAEMTAAATIGCAWCMDFGYWVSRERGMAREKLLDVPSWRDSAAYTPLERDVMEYAEAMTLTPPAVEDDLAARLVDRLGEPAFVELTAMVAVENLRSRINSALGLTSQGFKDSCDVPSAEERTASPRAVRQD</sequence>
<keyword evidence="4" id="KW-1185">Reference proteome</keyword>
<dbReference type="PANTHER" id="PTHR34846:SF10">
    <property type="entry name" value="CYTOPLASMIC PROTEIN"/>
    <property type="match status" value="1"/>
</dbReference>
<evidence type="ECO:0000313" key="4">
    <source>
        <dbReference type="Proteomes" id="UP000000428"/>
    </source>
</evidence>
<protein>
    <recommendedName>
        <fullName evidence="2">Carboxymuconolactone decarboxylase-like domain-containing protein</fullName>
    </recommendedName>
</protein>
<evidence type="ECO:0000259" key="2">
    <source>
        <dbReference type="Pfam" id="PF02627"/>
    </source>
</evidence>
<dbReference type="EMBL" id="BA000030">
    <property type="protein sequence ID" value="BAC69346.1"/>
    <property type="molecule type" value="Genomic_DNA"/>
</dbReference>
<dbReference type="SUPFAM" id="SSF69118">
    <property type="entry name" value="AhpD-like"/>
    <property type="match status" value="1"/>
</dbReference>
<feature type="compositionally biased region" description="Basic and acidic residues" evidence="1">
    <location>
        <begin position="247"/>
        <end position="260"/>
    </location>
</feature>
<reference evidence="3 4" key="2">
    <citation type="journal article" date="2003" name="Nat. Biotechnol.">
        <title>Complete genome sequence and comparative analysis of the industrial microorganism Streptomyces avermitilis.</title>
        <authorList>
            <person name="Ikeda H."/>
            <person name="Ishikawa J."/>
            <person name="Hanamoto A."/>
            <person name="Shinose M."/>
            <person name="Kikuchi H."/>
            <person name="Shiba T."/>
            <person name="Sakaki Y."/>
            <person name="Hattori M."/>
            <person name="Omura S."/>
        </authorList>
    </citation>
    <scope>NUCLEOTIDE SEQUENCE [LARGE SCALE GENOMIC DNA]</scope>
    <source>
        <strain evidence="4">ATCC 31267 / DSM 46492 / JCM 5070 / NBRC 14893 / NCIMB 12804 / NRRL 8165 / MA-4680</strain>
    </source>
</reference>